<keyword evidence="1" id="KW-1133">Transmembrane helix</keyword>
<name>A0ABW5ZIA5_9BACL</name>
<feature type="transmembrane region" description="Helical" evidence="1">
    <location>
        <begin position="190"/>
        <end position="210"/>
    </location>
</feature>
<feature type="transmembrane region" description="Helical" evidence="1">
    <location>
        <begin position="132"/>
        <end position="156"/>
    </location>
</feature>
<feature type="transmembrane region" description="Helical" evidence="1">
    <location>
        <begin position="314"/>
        <end position="337"/>
    </location>
</feature>
<feature type="transmembrane region" description="Helical" evidence="1">
    <location>
        <begin position="358"/>
        <end position="375"/>
    </location>
</feature>
<dbReference type="Proteomes" id="UP001597561">
    <property type="component" value="Unassembled WGS sequence"/>
</dbReference>
<feature type="transmembrane region" description="Helical" evidence="1">
    <location>
        <begin position="163"/>
        <end position="184"/>
    </location>
</feature>
<proteinExistence type="predicted"/>
<evidence type="ECO:0000313" key="2">
    <source>
        <dbReference type="EMBL" id="MFD2912684.1"/>
    </source>
</evidence>
<evidence type="ECO:0000256" key="1">
    <source>
        <dbReference type="SAM" id="Phobius"/>
    </source>
</evidence>
<feature type="transmembrane region" description="Helical" evidence="1">
    <location>
        <begin position="60"/>
        <end position="82"/>
    </location>
</feature>
<sequence length="376" mass="43807">MKGLLLTRIRKDYNYQYGILKTAIDWTVIVYFILPVLFFTGLFYRSLWIEPPDWFNWFDWRLAALVIALSVLSSRWRTFLYEADSVFLIKRRNQVELILKKSFIYNLVFSFMETGIVIVLLLPFLINFLSVSWLSVFALWIAAASLRVSGKALFYFSWLRFKGWALQAVVIVIGIVLFIGAFPFVWLSFYVPFAAMLPLIILMAILPVLLKNSLLSANRILDHGLKEREYKTRLIKKMFSMSYEVETPPKAKTRSKPWLFGYSQKIFKNAGPKQALAELFIKHYARDREFTYHIMRFFGASGASGFFVPTGWGYLIIVSFLAFGTVMVLGQMWAQLIDQHAIGGKYKARDAYFKVRRIFNLIVIVPYLIFAVIYFI</sequence>
<keyword evidence="1" id="KW-0812">Transmembrane</keyword>
<comment type="caution">
    <text evidence="2">The sequence shown here is derived from an EMBL/GenBank/DDBJ whole genome shotgun (WGS) entry which is preliminary data.</text>
</comment>
<feature type="transmembrane region" description="Helical" evidence="1">
    <location>
        <begin position="28"/>
        <end position="48"/>
    </location>
</feature>
<dbReference type="EMBL" id="JBHUPG010000022">
    <property type="protein sequence ID" value="MFD2912684.1"/>
    <property type="molecule type" value="Genomic_DNA"/>
</dbReference>
<gene>
    <name evidence="2" type="ORF">ACFS5P_12425</name>
</gene>
<keyword evidence="3" id="KW-1185">Reference proteome</keyword>
<keyword evidence="1" id="KW-0472">Membrane</keyword>
<evidence type="ECO:0000313" key="3">
    <source>
        <dbReference type="Proteomes" id="UP001597561"/>
    </source>
</evidence>
<protein>
    <submittedName>
        <fullName evidence="2">ABC transporter permease</fullName>
    </submittedName>
</protein>
<dbReference type="InterPro" id="IPR010288">
    <property type="entry name" value="EcsB_ABC"/>
</dbReference>
<dbReference type="Pfam" id="PF05975">
    <property type="entry name" value="EcsB"/>
    <property type="match status" value="1"/>
</dbReference>
<feature type="transmembrane region" description="Helical" evidence="1">
    <location>
        <begin position="290"/>
        <end position="308"/>
    </location>
</feature>
<organism evidence="2 3">
    <name type="scientific">Jeotgalibacillus terrae</name>
    <dbReference type="NCBI Taxonomy" id="587735"/>
    <lineage>
        <taxon>Bacteria</taxon>
        <taxon>Bacillati</taxon>
        <taxon>Bacillota</taxon>
        <taxon>Bacilli</taxon>
        <taxon>Bacillales</taxon>
        <taxon>Caryophanaceae</taxon>
        <taxon>Jeotgalibacillus</taxon>
    </lineage>
</organism>
<dbReference type="RefSeq" id="WP_204729137.1">
    <property type="nucleotide sequence ID" value="NZ_JAFBDK010000006.1"/>
</dbReference>
<feature type="transmembrane region" description="Helical" evidence="1">
    <location>
        <begin position="103"/>
        <end position="126"/>
    </location>
</feature>
<reference evidence="3" key="1">
    <citation type="journal article" date="2019" name="Int. J. Syst. Evol. Microbiol.">
        <title>The Global Catalogue of Microorganisms (GCM) 10K type strain sequencing project: providing services to taxonomists for standard genome sequencing and annotation.</title>
        <authorList>
            <consortium name="The Broad Institute Genomics Platform"/>
            <consortium name="The Broad Institute Genome Sequencing Center for Infectious Disease"/>
            <person name="Wu L."/>
            <person name="Ma J."/>
        </authorList>
    </citation>
    <scope>NUCLEOTIDE SEQUENCE [LARGE SCALE GENOMIC DNA]</scope>
    <source>
        <strain evidence="3">KCTC 13528</strain>
    </source>
</reference>
<accession>A0ABW5ZIA5</accession>